<dbReference type="InterPro" id="IPR008554">
    <property type="entry name" value="Glutaredoxin-like"/>
</dbReference>
<dbReference type="PANTHER" id="PTHR33558:SF1">
    <property type="entry name" value="GLUTAREDOXIN-LIKE PROTEIN C5ORF63 HOMOLOG"/>
    <property type="match status" value="1"/>
</dbReference>
<dbReference type="Proteomes" id="UP001604335">
    <property type="component" value="Unassembled WGS sequence"/>
</dbReference>
<dbReference type="PANTHER" id="PTHR33558">
    <property type="entry name" value="GLUTAREDOXIN-LIKE PROTEIN C5ORF63 HOMOLOG"/>
    <property type="match status" value="1"/>
</dbReference>
<dbReference type="EMBL" id="JAZAQF010000088">
    <property type="protein sequence ID" value="MFG3819254.1"/>
    <property type="molecule type" value="Genomic_DNA"/>
</dbReference>
<gene>
    <name evidence="1" type="ORF">VPK24_16535</name>
</gene>
<dbReference type="Gene3D" id="3.40.30.10">
    <property type="entry name" value="Glutaredoxin"/>
    <property type="match status" value="1"/>
</dbReference>
<evidence type="ECO:0000313" key="1">
    <source>
        <dbReference type="EMBL" id="MFG3819254.1"/>
    </source>
</evidence>
<dbReference type="Pfam" id="PF05768">
    <property type="entry name" value="Glrx-like"/>
    <property type="match status" value="1"/>
</dbReference>
<name>A0ABW7CDN6_9CYAN</name>
<accession>A0ABW7CDN6</accession>
<dbReference type="RefSeq" id="WP_393015062.1">
    <property type="nucleotide sequence ID" value="NZ_JAZAQF010000088.1"/>
</dbReference>
<organism evidence="1 2">
    <name type="scientific">Limnothrix redekei LRLZ20PSL1</name>
    <dbReference type="NCBI Taxonomy" id="3112953"/>
    <lineage>
        <taxon>Bacteria</taxon>
        <taxon>Bacillati</taxon>
        <taxon>Cyanobacteriota</taxon>
        <taxon>Cyanophyceae</taxon>
        <taxon>Pseudanabaenales</taxon>
        <taxon>Pseudanabaenaceae</taxon>
        <taxon>Limnothrix</taxon>
    </lineage>
</organism>
<evidence type="ECO:0000313" key="2">
    <source>
        <dbReference type="Proteomes" id="UP001604335"/>
    </source>
</evidence>
<dbReference type="InterPro" id="IPR052565">
    <property type="entry name" value="Glutaredoxin-like_YDR286C"/>
</dbReference>
<dbReference type="SUPFAM" id="SSF52833">
    <property type="entry name" value="Thioredoxin-like"/>
    <property type="match status" value="1"/>
</dbReference>
<keyword evidence="2" id="KW-1185">Reference proteome</keyword>
<reference evidence="2" key="1">
    <citation type="journal article" date="2024" name="Algal Res.">
        <title>Biochemical, toxicological and genomic investigation of a high-biomass producing Limnothrix strain isolated from Italian shallow drinking water reservoir.</title>
        <authorList>
            <person name="Simonazzi M."/>
            <person name="Shishido T.K."/>
            <person name="Delbaje E."/>
            <person name="Wahlsten M."/>
            <person name="Fewer D.P."/>
            <person name="Sivonen K."/>
            <person name="Pezzolesi L."/>
            <person name="Pistocchi R."/>
        </authorList>
    </citation>
    <scope>NUCLEOTIDE SEQUENCE [LARGE SCALE GENOMIC DNA]</scope>
    <source>
        <strain evidence="2">LRLZ20PSL1</strain>
    </source>
</reference>
<dbReference type="InterPro" id="IPR036249">
    <property type="entry name" value="Thioredoxin-like_sf"/>
</dbReference>
<proteinExistence type="predicted"/>
<sequence length="101" mass="11685">MSHHLPHHLILYSKPGCHLCEGLQEKLEMVNLSSDLHLTIELRDITTNDRWLAAFQYEIPVLRWLADGESELPIPRPSPRCSVVQLEQHLRKAFATITQNH</sequence>
<protein>
    <submittedName>
        <fullName evidence="1">Glutaredoxin family protein</fullName>
    </submittedName>
</protein>
<comment type="caution">
    <text evidence="1">The sequence shown here is derived from an EMBL/GenBank/DDBJ whole genome shotgun (WGS) entry which is preliminary data.</text>
</comment>